<comment type="caution">
    <text evidence="2">The sequence shown here is derived from an EMBL/GenBank/DDBJ whole genome shotgun (WGS) entry which is preliminary data.</text>
</comment>
<feature type="region of interest" description="Disordered" evidence="1">
    <location>
        <begin position="36"/>
        <end position="74"/>
    </location>
</feature>
<protein>
    <submittedName>
        <fullName evidence="2">Uncharacterized protein</fullName>
    </submittedName>
</protein>
<gene>
    <name evidence="2" type="ORF">H8K36_07455</name>
</gene>
<organism evidence="2 3">
    <name type="scientific">Undibacterium nitidum</name>
    <dbReference type="NCBI Taxonomy" id="2762298"/>
    <lineage>
        <taxon>Bacteria</taxon>
        <taxon>Pseudomonadati</taxon>
        <taxon>Pseudomonadota</taxon>
        <taxon>Betaproteobacteria</taxon>
        <taxon>Burkholderiales</taxon>
        <taxon>Oxalobacteraceae</taxon>
        <taxon>Undibacterium</taxon>
    </lineage>
</organism>
<evidence type="ECO:0000313" key="2">
    <source>
        <dbReference type="EMBL" id="MBC3881201.1"/>
    </source>
</evidence>
<dbReference type="AlphaFoldDB" id="A0A923HW36"/>
<evidence type="ECO:0000256" key="1">
    <source>
        <dbReference type="SAM" id="MobiDB-lite"/>
    </source>
</evidence>
<evidence type="ECO:0000313" key="3">
    <source>
        <dbReference type="Proteomes" id="UP000627446"/>
    </source>
</evidence>
<keyword evidence="3" id="KW-1185">Reference proteome</keyword>
<sequence length="74" mass="8225">METEENGELPLLEELDAKLAETRLIAPAARMRVNTQPKYNCVTPHTAGEKSPGNEEKNRSKPKGLIESTKQDYG</sequence>
<dbReference type="EMBL" id="JACOFZ010000001">
    <property type="protein sequence ID" value="MBC3881201.1"/>
    <property type="molecule type" value="Genomic_DNA"/>
</dbReference>
<proteinExistence type="predicted"/>
<dbReference type="Proteomes" id="UP000627446">
    <property type="component" value="Unassembled WGS sequence"/>
</dbReference>
<name>A0A923HW36_9BURK</name>
<reference evidence="2" key="1">
    <citation type="submission" date="2020-08" db="EMBL/GenBank/DDBJ databases">
        <title>Novel species isolated from subtropical streams in China.</title>
        <authorList>
            <person name="Lu H."/>
        </authorList>
    </citation>
    <scope>NUCLEOTIDE SEQUENCE</scope>
    <source>
        <strain evidence="2">LX22W</strain>
    </source>
</reference>
<accession>A0A923HW36</accession>
<dbReference type="RefSeq" id="WP_186914299.1">
    <property type="nucleotide sequence ID" value="NZ_JACOFZ010000001.1"/>
</dbReference>